<dbReference type="AlphaFoldDB" id="A0A163KBZ7"/>
<dbReference type="GO" id="GO:0009055">
    <property type="term" value="F:electron transfer activity"/>
    <property type="evidence" value="ECO:0007669"/>
    <property type="project" value="InterPro"/>
</dbReference>
<dbReference type="STRING" id="5454.A0A163KBZ7"/>
<protein>
    <submittedName>
        <fullName evidence="5">Uncharacterized protein</fullName>
    </submittedName>
</protein>
<dbReference type="InterPro" id="IPR008972">
    <property type="entry name" value="Cupredoxin"/>
</dbReference>
<gene>
    <name evidence="5" type="ORF">ST47_g1951</name>
</gene>
<feature type="region of interest" description="Disordered" evidence="3">
    <location>
        <begin position="148"/>
        <end position="183"/>
    </location>
</feature>
<dbReference type="InterPro" id="IPR052953">
    <property type="entry name" value="Ser-rich/MCO-related"/>
</dbReference>
<evidence type="ECO:0000256" key="3">
    <source>
        <dbReference type="SAM" id="MobiDB-lite"/>
    </source>
</evidence>
<dbReference type="Gene3D" id="2.60.40.420">
    <property type="entry name" value="Cupredoxins - blue copper proteins"/>
    <property type="match status" value="1"/>
</dbReference>
<evidence type="ECO:0000313" key="5">
    <source>
        <dbReference type="EMBL" id="KZM26905.1"/>
    </source>
</evidence>
<dbReference type="SUPFAM" id="SSF49503">
    <property type="entry name" value="Cupredoxins"/>
    <property type="match status" value="1"/>
</dbReference>
<name>A0A163KBZ7_DIDRA</name>
<accession>A0A163KBZ7</accession>
<dbReference type="Pfam" id="PF00127">
    <property type="entry name" value="Copper-bind"/>
    <property type="match status" value="1"/>
</dbReference>
<dbReference type="Proteomes" id="UP000076837">
    <property type="component" value="Unassembled WGS sequence"/>
</dbReference>
<feature type="signal peptide" evidence="4">
    <location>
        <begin position="1"/>
        <end position="19"/>
    </location>
</feature>
<dbReference type="CDD" id="cd00920">
    <property type="entry name" value="Cupredoxin"/>
    <property type="match status" value="1"/>
</dbReference>
<feature type="compositionally biased region" description="Low complexity" evidence="3">
    <location>
        <begin position="162"/>
        <end position="183"/>
    </location>
</feature>
<keyword evidence="1" id="KW-0479">Metal-binding</keyword>
<organism evidence="5 6">
    <name type="scientific">Didymella rabiei</name>
    <name type="common">Chickpea ascochyta blight fungus</name>
    <name type="synonym">Mycosphaerella rabiei</name>
    <dbReference type="NCBI Taxonomy" id="5454"/>
    <lineage>
        <taxon>Eukaryota</taxon>
        <taxon>Fungi</taxon>
        <taxon>Dikarya</taxon>
        <taxon>Ascomycota</taxon>
        <taxon>Pezizomycotina</taxon>
        <taxon>Dothideomycetes</taxon>
        <taxon>Pleosporomycetidae</taxon>
        <taxon>Pleosporales</taxon>
        <taxon>Pleosporineae</taxon>
        <taxon>Didymellaceae</taxon>
        <taxon>Ascochyta</taxon>
    </lineage>
</organism>
<evidence type="ECO:0000256" key="2">
    <source>
        <dbReference type="ARBA" id="ARBA00023008"/>
    </source>
</evidence>
<reference evidence="5 6" key="1">
    <citation type="journal article" date="2016" name="Sci. Rep.">
        <title>Draft genome sequencing and secretome analysis of fungal phytopathogen Ascochyta rabiei provides insight into the necrotrophic effector repertoire.</title>
        <authorList>
            <person name="Verma S."/>
            <person name="Gazara R.K."/>
            <person name="Nizam S."/>
            <person name="Parween S."/>
            <person name="Chattopadhyay D."/>
            <person name="Verma P.K."/>
        </authorList>
    </citation>
    <scope>NUCLEOTIDE SEQUENCE [LARGE SCALE GENOMIC DNA]</scope>
    <source>
        <strain evidence="5 6">ArDII</strain>
    </source>
</reference>
<evidence type="ECO:0000256" key="1">
    <source>
        <dbReference type="ARBA" id="ARBA00022723"/>
    </source>
</evidence>
<dbReference type="InterPro" id="IPR000923">
    <property type="entry name" value="BlueCu_1"/>
</dbReference>
<proteinExistence type="predicted"/>
<feature type="chain" id="PRO_5044292159" evidence="4">
    <location>
        <begin position="20"/>
        <end position="233"/>
    </location>
</feature>
<keyword evidence="6" id="KW-1185">Reference proteome</keyword>
<comment type="caution">
    <text evidence="5">The sequence shown here is derived from an EMBL/GenBank/DDBJ whole genome shotgun (WGS) entry which is preliminary data.</text>
</comment>
<evidence type="ECO:0000256" key="4">
    <source>
        <dbReference type="SAM" id="SignalP"/>
    </source>
</evidence>
<dbReference type="OrthoDB" id="2331100at2759"/>
<dbReference type="GO" id="GO:0005507">
    <property type="term" value="F:copper ion binding"/>
    <property type="evidence" value="ECO:0007669"/>
    <property type="project" value="InterPro"/>
</dbReference>
<dbReference type="EMBL" id="JYNV01000090">
    <property type="protein sequence ID" value="KZM26905.1"/>
    <property type="molecule type" value="Genomic_DNA"/>
</dbReference>
<dbReference type="PANTHER" id="PTHR34883">
    <property type="entry name" value="SERINE-RICH PROTEIN, PUTATIVE-RELATED-RELATED"/>
    <property type="match status" value="1"/>
</dbReference>
<keyword evidence="4" id="KW-0732">Signal</keyword>
<dbReference type="PANTHER" id="PTHR34883:SF17">
    <property type="entry name" value="CUPREDOXIN"/>
    <property type="match status" value="1"/>
</dbReference>
<sequence length="233" mass="23626">MMHFSTLLAATALAGSALAVDHKVAVGTKTGDLVFKPDSITAAEGDTVTFHFWPKNHSVAQAAFNSPCAPMNNGFWSGFVATTDTENVADSSFTYEVTNASAPVWFYCTQGKHCQNGMVGVINPPATGARTLAAFKNASAEVASNVSPTVKAGTGGNLTENSTSTSPSGTASGTASGTPASSTGAASHLSGSVTFAGLAGAFAYFLMTTGGVSTLSDAFEKDGTAEEDMKRLA</sequence>
<evidence type="ECO:0000313" key="6">
    <source>
        <dbReference type="Proteomes" id="UP000076837"/>
    </source>
</evidence>
<keyword evidence="2" id="KW-0186">Copper</keyword>